<dbReference type="EC" id="2.1.1.222" evidence="4"/>
<evidence type="ECO:0000256" key="3">
    <source>
        <dbReference type="ARBA" id="ARBA00022691"/>
    </source>
</evidence>
<dbReference type="GO" id="GO:0032259">
    <property type="term" value="P:methylation"/>
    <property type="evidence" value="ECO:0007669"/>
    <property type="project" value="UniProtKB-KW"/>
</dbReference>
<gene>
    <name evidence="4" type="ORF">DSM104443_00391</name>
</gene>
<dbReference type="AlphaFoldDB" id="A0A6M4GQ57"/>
<evidence type="ECO:0000256" key="1">
    <source>
        <dbReference type="ARBA" id="ARBA00022603"/>
    </source>
</evidence>
<sequence>MILADKFGNPLRNGISMAQVAPVRRPYAWQSCLDVEGQDVGHYLDYVNQPLLGIISGEPRRVLELGCAGGRFGQELKLRYPGATVVGIEAGRAAAALAATRIDRVICSRIEDIDFAAEGLKEGEFDTLVAADVFEHLVNPWDALVRARTLLAPGAQLVASIPNARNLMVVEALVCAGRYPYAERGLLDITHLRFFTLIEIVRMFEETGFRVEGHASTVSPPLVAWHREHRGRAPAKVDVGRMSLSNVTSAEIDELCAEVFLVRARRAESA</sequence>
<dbReference type="KEGG" id="uru:DSM104443_00391"/>
<reference evidence="4 5" key="1">
    <citation type="submission" date="2020-04" db="EMBL/GenBank/DDBJ databases">
        <title>Usitatibacter rugosus gen. nov., sp. nov. and Usitatibacter palustris sp. nov., novel members of Usitatibacteraceae fam. nov. within the order Nitrosomonadales isolated from soil.</title>
        <authorList>
            <person name="Huber K.J."/>
            <person name="Neumann-Schaal M."/>
            <person name="Geppert A."/>
            <person name="Luckner M."/>
            <person name="Wanner G."/>
            <person name="Overmann J."/>
        </authorList>
    </citation>
    <scope>NUCLEOTIDE SEQUENCE [LARGE SCALE GENOMIC DNA]</scope>
    <source>
        <strain evidence="4 5">0125_3</strain>
    </source>
</reference>
<protein>
    <submittedName>
        <fullName evidence="4">Ubiquinone biosynthesis O-methyltransferase, mitochondrial</fullName>
        <ecNumber evidence="4">2.1.1.222</ecNumber>
    </submittedName>
</protein>
<dbReference type="EMBL" id="CP053069">
    <property type="protein sequence ID" value="QJR09351.1"/>
    <property type="molecule type" value="Genomic_DNA"/>
</dbReference>
<dbReference type="Gene3D" id="3.40.50.150">
    <property type="entry name" value="Vaccinia Virus protein VP39"/>
    <property type="match status" value="1"/>
</dbReference>
<dbReference type="CDD" id="cd02440">
    <property type="entry name" value="AdoMet_MTases"/>
    <property type="match status" value="1"/>
</dbReference>
<keyword evidence="1 4" id="KW-0489">Methyltransferase</keyword>
<evidence type="ECO:0000313" key="4">
    <source>
        <dbReference type="EMBL" id="QJR09351.1"/>
    </source>
</evidence>
<dbReference type="GO" id="GO:0102208">
    <property type="term" value="F:2-polyprenyl-6-hydroxyphenol methylase activity"/>
    <property type="evidence" value="ECO:0007669"/>
    <property type="project" value="UniProtKB-EC"/>
</dbReference>
<keyword evidence="2 4" id="KW-0808">Transferase</keyword>
<dbReference type="Pfam" id="PF13489">
    <property type="entry name" value="Methyltransf_23"/>
    <property type="match status" value="1"/>
</dbReference>
<dbReference type="InterPro" id="IPR029063">
    <property type="entry name" value="SAM-dependent_MTases_sf"/>
</dbReference>
<dbReference type="Proteomes" id="UP000501534">
    <property type="component" value="Chromosome"/>
</dbReference>
<evidence type="ECO:0000256" key="2">
    <source>
        <dbReference type="ARBA" id="ARBA00022679"/>
    </source>
</evidence>
<dbReference type="PANTHER" id="PTHR43464:SF19">
    <property type="entry name" value="UBIQUINONE BIOSYNTHESIS O-METHYLTRANSFERASE, MITOCHONDRIAL"/>
    <property type="match status" value="1"/>
</dbReference>
<dbReference type="SUPFAM" id="SSF53335">
    <property type="entry name" value="S-adenosyl-L-methionine-dependent methyltransferases"/>
    <property type="match status" value="1"/>
</dbReference>
<keyword evidence="4" id="KW-0830">Ubiquinone</keyword>
<proteinExistence type="predicted"/>
<evidence type="ECO:0000313" key="5">
    <source>
        <dbReference type="Proteomes" id="UP000501534"/>
    </source>
</evidence>
<name>A0A6M4GQ57_9PROT</name>
<dbReference type="PANTHER" id="PTHR43464">
    <property type="entry name" value="METHYLTRANSFERASE"/>
    <property type="match status" value="1"/>
</dbReference>
<keyword evidence="5" id="KW-1185">Reference proteome</keyword>
<organism evidence="4 5">
    <name type="scientific">Usitatibacter rugosus</name>
    <dbReference type="NCBI Taxonomy" id="2732067"/>
    <lineage>
        <taxon>Bacteria</taxon>
        <taxon>Pseudomonadati</taxon>
        <taxon>Pseudomonadota</taxon>
        <taxon>Betaproteobacteria</taxon>
        <taxon>Nitrosomonadales</taxon>
        <taxon>Usitatibacteraceae</taxon>
        <taxon>Usitatibacter</taxon>
    </lineage>
</organism>
<accession>A0A6M4GQ57</accession>
<keyword evidence="3" id="KW-0949">S-adenosyl-L-methionine</keyword>